<evidence type="ECO:0008006" key="4">
    <source>
        <dbReference type="Google" id="ProtNLM"/>
    </source>
</evidence>
<name>A0A1F6BXZ1_9BACT</name>
<dbReference type="AlphaFoldDB" id="A0A1F6BXZ1"/>
<protein>
    <recommendedName>
        <fullName evidence="4">Divalent-cation tolerance protein CutA</fullName>
    </recommendedName>
</protein>
<reference evidence="2 3" key="1">
    <citation type="journal article" date="2016" name="Nat. Commun.">
        <title>Thousands of microbial genomes shed light on interconnected biogeochemical processes in an aquifer system.</title>
        <authorList>
            <person name="Anantharaman K."/>
            <person name="Brown C.T."/>
            <person name="Hug L.A."/>
            <person name="Sharon I."/>
            <person name="Castelle C.J."/>
            <person name="Probst A.J."/>
            <person name="Thomas B.C."/>
            <person name="Singh A."/>
            <person name="Wilkins M.J."/>
            <person name="Karaoz U."/>
            <person name="Brodie E.L."/>
            <person name="Williams K.H."/>
            <person name="Hubbard S.S."/>
            <person name="Banfield J.F."/>
        </authorList>
    </citation>
    <scope>NUCLEOTIDE SEQUENCE [LARGE SCALE GENOMIC DNA]</scope>
</reference>
<dbReference type="InterPro" id="IPR015867">
    <property type="entry name" value="N-reg_PII/ATP_PRibTrfase_C"/>
</dbReference>
<dbReference type="InterPro" id="IPR004323">
    <property type="entry name" value="Ion_tolerance_CutA"/>
</dbReference>
<dbReference type="Pfam" id="PF03091">
    <property type="entry name" value="CutA1"/>
    <property type="match status" value="1"/>
</dbReference>
<dbReference type="GO" id="GO:0005507">
    <property type="term" value="F:copper ion binding"/>
    <property type="evidence" value="ECO:0007669"/>
    <property type="project" value="TreeGrafter"/>
</dbReference>
<sequence length="101" mass="11832">MIIIFTTIHDRKQTKRMAKGLVMERLVACVNILPVESVFRWKGKLEEIREQLLILKTTKKNFKKIERYIKKHSGYEIPEIVAIPASAVHAPYLKWVKAETK</sequence>
<evidence type="ECO:0000256" key="1">
    <source>
        <dbReference type="ARBA" id="ARBA00010169"/>
    </source>
</evidence>
<organism evidence="2 3">
    <name type="scientific">Candidatus Jorgensenbacteria bacterium RIFCSPLOWO2_01_FULL_45_25b</name>
    <dbReference type="NCBI Taxonomy" id="1798471"/>
    <lineage>
        <taxon>Bacteria</taxon>
        <taxon>Candidatus Joergenseniibacteriota</taxon>
    </lineage>
</organism>
<dbReference type="PANTHER" id="PTHR23419">
    <property type="entry name" value="DIVALENT CATION TOLERANCE CUTA-RELATED"/>
    <property type="match status" value="1"/>
</dbReference>
<accession>A0A1F6BXZ1</accession>
<comment type="similarity">
    <text evidence="1">Belongs to the CutA family.</text>
</comment>
<dbReference type="SUPFAM" id="SSF54913">
    <property type="entry name" value="GlnB-like"/>
    <property type="match status" value="1"/>
</dbReference>
<comment type="caution">
    <text evidence="2">The sequence shown here is derived from an EMBL/GenBank/DDBJ whole genome shotgun (WGS) entry which is preliminary data.</text>
</comment>
<dbReference type="GO" id="GO:0010038">
    <property type="term" value="P:response to metal ion"/>
    <property type="evidence" value="ECO:0007669"/>
    <property type="project" value="InterPro"/>
</dbReference>
<gene>
    <name evidence="2" type="ORF">A3A21_02985</name>
</gene>
<dbReference type="PANTHER" id="PTHR23419:SF8">
    <property type="entry name" value="FI09726P"/>
    <property type="match status" value="1"/>
</dbReference>
<evidence type="ECO:0000313" key="3">
    <source>
        <dbReference type="Proteomes" id="UP000176996"/>
    </source>
</evidence>
<dbReference type="Gene3D" id="3.30.70.120">
    <property type="match status" value="1"/>
</dbReference>
<proteinExistence type="inferred from homology"/>
<evidence type="ECO:0000313" key="2">
    <source>
        <dbReference type="EMBL" id="OGG41683.1"/>
    </source>
</evidence>
<dbReference type="EMBL" id="MFKK01000011">
    <property type="protein sequence ID" value="OGG41683.1"/>
    <property type="molecule type" value="Genomic_DNA"/>
</dbReference>
<dbReference type="Proteomes" id="UP000176996">
    <property type="component" value="Unassembled WGS sequence"/>
</dbReference>
<dbReference type="InterPro" id="IPR011322">
    <property type="entry name" value="N-reg_PII-like_a/b"/>
</dbReference>
<dbReference type="STRING" id="1798471.A3A21_02985"/>